<dbReference type="PANTHER" id="PTHR43822">
    <property type="entry name" value="HOMOACONITASE, MITOCHONDRIAL-RELATED"/>
    <property type="match status" value="1"/>
</dbReference>
<proteinExistence type="predicted"/>
<organism evidence="8 9">
    <name type="scientific">Pandoraea pneumonica</name>
    <dbReference type="NCBI Taxonomy" id="2508299"/>
    <lineage>
        <taxon>Bacteria</taxon>
        <taxon>Pseudomonadati</taxon>
        <taxon>Pseudomonadota</taxon>
        <taxon>Betaproteobacteria</taxon>
        <taxon>Burkholderiales</taxon>
        <taxon>Burkholderiaceae</taxon>
        <taxon>Pandoraea</taxon>
    </lineage>
</organism>
<evidence type="ECO:0000259" key="6">
    <source>
        <dbReference type="Pfam" id="PF00330"/>
    </source>
</evidence>
<evidence type="ECO:0000256" key="5">
    <source>
        <dbReference type="ARBA" id="ARBA00023239"/>
    </source>
</evidence>
<keyword evidence="4" id="KW-0411">Iron-sulfur</keyword>
<dbReference type="InterPro" id="IPR001030">
    <property type="entry name" value="Acoase/IPM_deHydtase_lsu_aba"/>
</dbReference>
<evidence type="ECO:0000259" key="7">
    <source>
        <dbReference type="Pfam" id="PF00694"/>
    </source>
</evidence>
<dbReference type="InterPro" id="IPR036008">
    <property type="entry name" value="Aconitase_4Fe-4S_dom"/>
</dbReference>
<dbReference type="Gene3D" id="3.20.19.10">
    <property type="entry name" value="Aconitase, domain 4"/>
    <property type="match status" value="1"/>
</dbReference>
<sequence>MEDTIRFDGRLLFLSDDPAIVRRQIAGEAITRAEAGALRDNVSTDEITPVTVMLTYDERLGRYPYVGFKAGNELPIGEHDIRRGGFQVTVAGKRYGKGSSRESSPLAELSAGIRLIVAESFERIYQQNCDNIGILTTTEFGVLERILAGEAIPITEFLKGRDALTQQIIRSGGLLAYSKFAEWPLPVTEPVATATASSAPPRTLVEKIIARRLHPATPGAARGDGVFVAVDWRFSHDYFTGMCAHLMHRAFGEPAPLHDPARIIAFQDHLVLAAQSFPHVTQGLLPGVANLTDGHREFVTRYPVLAHGQLDGAAGADGICHALMAERYALPGQIVIGTDSHTPHAGALGCLAFGAGATDIANSWTTGYVRCKVPETLRIEIDGELPPGVTAKDVVLHLLHLDAIRSGGAIGLVFEYGGSAVRAMSIDERATLTNMVAELGGFTGIVAPDEKTVAFLKTRRGVDFTLEAWMTSDADAVYRDTIRIDASSLTPMLARPGDPGNGVALNALETPVPIDIAYGGSCTAGKRDDFDAYHDVLAWGLEHGLRVAPGRSLFLQFGTMDVRAYCESRGYLKTFEAAGVTLIMPGCGACANCGPGQSTSPDQVTISAINRNFPGRSGPGNVWLASPYTVAASALAGRITSFDDLRRATSAS</sequence>
<dbReference type="InterPro" id="IPR015931">
    <property type="entry name" value="Acnase/IPM_dHydase_lsu_aba_1/3"/>
</dbReference>
<keyword evidence="9" id="KW-1185">Reference proteome</keyword>
<dbReference type="InterPro" id="IPR015928">
    <property type="entry name" value="Aconitase/3IPM_dehydase_swvl"/>
</dbReference>
<gene>
    <name evidence="8" type="primary">dmdA_2</name>
    <name evidence="8" type="ORF">PPN31114_04264</name>
</gene>
<evidence type="ECO:0000256" key="2">
    <source>
        <dbReference type="ARBA" id="ARBA00022723"/>
    </source>
</evidence>
<dbReference type="PRINTS" id="PR00415">
    <property type="entry name" value="ACONITASE"/>
</dbReference>
<dbReference type="Pfam" id="PF00694">
    <property type="entry name" value="Aconitase_C"/>
    <property type="match status" value="1"/>
</dbReference>
<accession>A0A5E4Y339</accession>
<dbReference type="PANTHER" id="PTHR43822:SF2">
    <property type="entry name" value="HOMOACONITASE, MITOCHONDRIAL"/>
    <property type="match status" value="1"/>
</dbReference>
<dbReference type="EC" id="4.2.1.85" evidence="8"/>
<dbReference type="SUPFAM" id="SSF53732">
    <property type="entry name" value="Aconitase iron-sulfur domain"/>
    <property type="match status" value="1"/>
</dbReference>
<evidence type="ECO:0000313" key="8">
    <source>
        <dbReference type="EMBL" id="VVE43109.1"/>
    </source>
</evidence>
<feature type="domain" description="Aconitase/3-isopropylmalate dehydratase large subunit alpha/beta/alpha" evidence="6">
    <location>
        <begin position="230"/>
        <end position="637"/>
    </location>
</feature>
<dbReference type="Proteomes" id="UP000366945">
    <property type="component" value="Unassembled WGS sequence"/>
</dbReference>
<dbReference type="GO" id="GO:0170038">
    <property type="term" value="P:proteinogenic amino acid biosynthetic process"/>
    <property type="evidence" value="ECO:0007669"/>
    <property type="project" value="UniProtKB-ARBA"/>
</dbReference>
<dbReference type="AlphaFoldDB" id="A0A5E4Y339"/>
<dbReference type="GO" id="GO:0047868">
    <property type="term" value="F:dimethylmaleate hydratase activity"/>
    <property type="evidence" value="ECO:0007669"/>
    <property type="project" value="UniProtKB-EC"/>
</dbReference>
<dbReference type="GeneID" id="300406251"/>
<reference evidence="8 9" key="1">
    <citation type="submission" date="2019-08" db="EMBL/GenBank/DDBJ databases">
        <authorList>
            <person name="Peeters C."/>
        </authorList>
    </citation>
    <scope>NUCLEOTIDE SEQUENCE [LARGE SCALE GENOMIC DNA]</scope>
    <source>
        <strain evidence="8 9">LMG 31114</strain>
    </source>
</reference>
<dbReference type="GO" id="GO:0051536">
    <property type="term" value="F:iron-sulfur cluster binding"/>
    <property type="evidence" value="ECO:0007669"/>
    <property type="project" value="UniProtKB-KW"/>
</dbReference>
<evidence type="ECO:0000256" key="1">
    <source>
        <dbReference type="ARBA" id="ARBA00011271"/>
    </source>
</evidence>
<evidence type="ECO:0000256" key="4">
    <source>
        <dbReference type="ARBA" id="ARBA00023014"/>
    </source>
</evidence>
<dbReference type="EMBL" id="CABPSK010000004">
    <property type="protein sequence ID" value="VVE43109.1"/>
    <property type="molecule type" value="Genomic_DNA"/>
</dbReference>
<comment type="subunit">
    <text evidence="1">Heterodimer of LeuC and LeuD.</text>
</comment>
<dbReference type="InterPro" id="IPR050067">
    <property type="entry name" value="IPM_dehydratase_rel_enz"/>
</dbReference>
<protein>
    <submittedName>
        <fullName evidence="8">2,3-dimethylmalate dehydratase large subunit</fullName>
        <ecNumber evidence="8">4.2.1.85</ecNumber>
    </submittedName>
</protein>
<feature type="domain" description="Aconitase A/isopropylmalate dehydratase small subunit swivel" evidence="7">
    <location>
        <begin position="86"/>
        <end position="136"/>
    </location>
</feature>
<evidence type="ECO:0000313" key="9">
    <source>
        <dbReference type="Proteomes" id="UP000366945"/>
    </source>
</evidence>
<keyword evidence="5 8" id="KW-0456">Lyase</keyword>
<dbReference type="InterPro" id="IPR000573">
    <property type="entry name" value="AconitaseA/IPMdHydase_ssu_swvl"/>
</dbReference>
<dbReference type="OrthoDB" id="9802769at2"/>
<keyword evidence="2" id="KW-0479">Metal-binding</keyword>
<dbReference type="RefSeq" id="WP_150681467.1">
    <property type="nucleotide sequence ID" value="NZ_CABPSK010000004.1"/>
</dbReference>
<evidence type="ECO:0000256" key="3">
    <source>
        <dbReference type="ARBA" id="ARBA00023004"/>
    </source>
</evidence>
<dbReference type="Gene3D" id="3.30.499.10">
    <property type="entry name" value="Aconitase, domain 3"/>
    <property type="match status" value="2"/>
</dbReference>
<dbReference type="GO" id="GO:0170034">
    <property type="term" value="P:L-amino acid biosynthetic process"/>
    <property type="evidence" value="ECO:0007669"/>
    <property type="project" value="UniProtKB-ARBA"/>
</dbReference>
<name>A0A5E4Y339_9BURK</name>
<dbReference type="Pfam" id="PF00330">
    <property type="entry name" value="Aconitase"/>
    <property type="match status" value="1"/>
</dbReference>
<keyword evidence="3" id="KW-0408">Iron</keyword>
<dbReference type="GO" id="GO:0046872">
    <property type="term" value="F:metal ion binding"/>
    <property type="evidence" value="ECO:0007669"/>
    <property type="project" value="UniProtKB-KW"/>
</dbReference>
<dbReference type="SUPFAM" id="SSF52016">
    <property type="entry name" value="LeuD/IlvD-like"/>
    <property type="match status" value="1"/>
</dbReference>